<dbReference type="AlphaFoldDB" id="A0A9N9HJZ7"/>
<gene>
    <name evidence="2" type="ORF">AGERDE_LOCUS12645</name>
</gene>
<evidence type="ECO:0000313" key="3">
    <source>
        <dbReference type="Proteomes" id="UP000789831"/>
    </source>
</evidence>
<dbReference type="OrthoDB" id="2446119at2759"/>
<dbReference type="Proteomes" id="UP000789831">
    <property type="component" value="Unassembled WGS sequence"/>
</dbReference>
<name>A0A9N9HJZ7_9GLOM</name>
<sequence length="235" mass="26320">EDTSESKLDDIPASNISDNSDVQEVTKSQISGSSPTRYSESSIHIKPKSLEDKSVDYFLNLIHKEQISNEIIERKREKKLLRNNETSNNQDLSSDNKLPEQSNSSCVVKTVTVETEDSIVAKNNELTPSESEAHCSTIIKIPYNQKVERGLISELLEFIAEGSHEMARSNDTMVPQNSHSISGKQIFDLFKKNMAYVGDLTIETKICEETLPEMEVSTMKTKVDTSPESCQTISQ</sequence>
<protein>
    <submittedName>
        <fullName evidence="2">1398_t:CDS:1</fullName>
    </submittedName>
</protein>
<feature type="compositionally biased region" description="Basic and acidic residues" evidence="1">
    <location>
        <begin position="1"/>
        <end position="10"/>
    </location>
</feature>
<accession>A0A9N9HJZ7</accession>
<comment type="caution">
    <text evidence="2">The sequence shown here is derived from an EMBL/GenBank/DDBJ whole genome shotgun (WGS) entry which is preliminary data.</text>
</comment>
<keyword evidence="3" id="KW-1185">Reference proteome</keyword>
<evidence type="ECO:0000313" key="2">
    <source>
        <dbReference type="EMBL" id="CAG8680362.1"/>
    </source>
</evidence>
<feature type="non-terminal residue" evidence="2">
    <location>
        <position position="235"/>
    </location>
</feature>
<feature type="region of interest" description="Disordered" evidence="1">
    <location>
        <begin position="82"/>
        <end position="105"/>
    </location>
</feature>
<proteinExistence type="predicted"/>
<dbReference type="EMBL" id="CAJVPL010010169">
    <property type="protein sequence ID" value="CAG8680362.1"/>
    <property type="molecule type" value="Genomic_DNA"/>
</dbReference>
<evidence type="ECO:0000256" key="1">
    <source>
        <dbReference type="SAM" id="MobiDB-lite"/>
    </source>
</evidence>
<organism evidence="2 3">
    <name type="scientific">Ambispora gerdemannii</name>
    <dbReference type="NCBI Taxonomy" id="144530"/>
    <lineage>
        <taxon>Eukaryota</taxon>
        <taxon>Fungi</taxon>
        <taxon>Fungi incertae sedis</taxon>
        <taxon>Mucoromycota</taxon>
        <taxon>Glomeromycotina</taxon>
        <taxon>Glomeromycetes</taxon>
        <taxon>Archaeosporales</taxon>
        <taxon>Ambisporaceae</taxon>
        <taxon>Ambispora</taxon>
    </lineage>
</organism>
<feature type="non-terminal residue" evidence="2">
    <location>
        <position position="1"/>
    </location>
</feature>
<reference evidence="2" key="1">
    <citation type="submission" date="2021-06" db="EMBL/GenBank/DDBJ databases">
        <authorList>
            <person name="Kallberg Y."/>
            <person name="Tangrot J."/>
            <person name="Rosling A."/>
        </authorList>
    </citation>
    <scope>NUCLEOTIDE SEQUENCE</scope>
    <source>
        <strain evidence="2">MT106</strain>
    </source>
</reference>
<feature type="compositionally biased region" description="Polar residues" evidence="1">
    <location>
        <begin position="14"/>
        <end position="41"/>
    </location>
</feature>
<feature type="region of interest" description="Disordered" evidence="1">
    <location>
        <begin position="1"/>
        <end position="41"/>
    </location>
</feature>
<feature type="compositionally biased region" description="Polar residues" evidence="1">
    <location>
        <begin position="83"/>
        <end position="105"/>
    </location>
</feature>